<name>A0AAV8XC80_9CUCU</name>
<evidence type="ECO:0000313" key="3">
    <source>
        <dbReference type="Proteomes" id="UP001162156"/>
    </source>
</evidence>
<evidence type="ECO:0000313" key="2">
    <source>
        <dbReference type="EMBL" id="KAJ8936066.1"/>
    </source>
</evidence>
<evidence type="ECO:0008006" key="4">
    <source>
        <dbReference type="Google" id="ProtNLM"/>
    </source>
</evidence>
<proteinExistence type="predicted"/>
<reference evidence="2" key="1">
    <citation type="journal article" date="2023" name="Insect Mol. Biol.">
        <title>Genome sequencing provides insights into the evolution of gene families encoding plant cell wall-degrading enzymes in longhorned beetles.</title>
        <authorList>
            <person name="Shin N.R."/>
            <person name="Okamura Y."/>
            <person name="Kirsch R."/>
            <person name="Pauchet Y."/>
        </authorList>
    </citation>
    <scope>NUCLEOTIDE SEQUENCE</scope>
    <source>
        <strain evidence="2">RBIC_L_NR</strain>
    </source>
</reference>
<dbReference type="AlphaFoldDB" id="A0AAV8XC80"/>
<gene>
    <name evidence="2" type="ORF">NQ314_012515</name>
</gene>
<dbReference type="EMBL" id="JANEYF010003467">
    <property type="protein sequence ID" value="KAJ8936066.1"/>
    <property type="molecule type" value="Genomic_DNA"/>
</dbReference>
<organism evidence="2 3">
    <name type="scientific">Rhamnusium bicolor</name>
    <dbReference type="NCBI Taxonomy" id="1586634"/>
    <lineage>
        <taxon>Eukaryota</taxon>
        <taxon>Metazoa</taxon>
        <taxon>Ecdysozoa</taxon>
        <taxon>Arthropoda</taxon>
        <taxon>Hexapoda</taxon>
        <taxon>Insecta</taxon>
        <taxon>Pterygota</taxon>
        <taxon>Neoptera</taxon>
        <taxon>Endopterygota</taxon>
        <taxon>Coleoptera</taxon>
        <taxon>Polyphaga</taxon>
        <taxon>Cucujiformia</taxon>
        <taxon>Chrysomeloidea</taxon>
        <taxon>Cerambycidae</taxon>
        <taxon>Lepturinae</taxon>
        <taxon>Rhagiini</taxon>
        <taxon>Rhamnusium</taxon>
    </lineage>
</organism>
<dbReference type="Proteomes" id="UP001162156">
    <property type="component" value="Unassembled WGS sequence"/>
</dbReference>
<keyword evidence="3" id="KW-1185">Reference proteome</keyword>
<sequence length="66" mass="7627">MESVKGKRNIQKEHRERRKEKKWNVKKKMEISIRYDVMLCSSISEMANGGGVLIGRSSAREGIQHP</sequence>
<accession>A0AAV8XC80</accession>
<evidence type="ECO:0000256" key="1">
    <source>
        <dbReference type="SAM" id="MobiDB-lite"/>
    </source>
</evidence>
<feature type="region of interest" description="Disordered" evidence="1">
    <location>
        <begin position="1"/>
        <end position="23"/>
    </location>
</feature>
<protein>
    <recommendedName>
        <fullName evidence="4">Ribosomal protein S14</fullName>
    </recommendedName>
</protein>
<comment type="caution">
    <text evidence="2">The sequence shown here is derived from an EMBL/GenBank/DDBJ whole genome shotgun (WGS) entry which is preliminary data.</text>
</comment>